<accession>A0A6C0KEJ1</accession>
<reference evidence="1" key="1">
    <citation type="journal article" date="2020" name="Nature">
        <title>Giant virus diversity and host interactions through global metagenomics.</title>
        <authorList>
            <person name="Schulz F."/>
            <person name="Roux S."/>
            <person name="Paez-Espino D."/>
            <person name="Jungbluth S."/>
            <person name="Walsh D.A."/>
            <person name="Denef V.J."/>
            <person name="McMahon K.D."/>
            <person name="Konstantinidis K.T."/>
            <person name="Eloe-Fadrosh E.A."/>
            <person name="Kyrpides N.C."/>
            <person name="Woyke T."/>
        </authorList>
    </citation>
    <scope>NUCLEOTIDE SEQUENCE</scope>
    <source>
        <strain evidence="1">GVMAG-S-3300002307-41</strain>
    </source>
</reference>
<protein>
    <submittedName>
        <fullName evidence="1">Uncharacterized protein</fullName>
    </submittedName>
</protein>
<dbReference type="EMBL" id="MN740866">
    <property type="protein sequence ID" value="QHU15601.1"/>
    <property type="molecule type" value="Genomic_DNA"/>
</dbReference>
<proteinExistence type="predicted"/>
<name>A0A6C0KEJ1_9ZZZZ</name>
<organism evidence="1">
    <name type="scientific">viral metagenome</name>
    <dbReference type="NCBI Taxonomy" id="1070528"/>
    <lineage>
        <taxon>unclassified sequences</taxon>
        <taxon>metagenomes</taxon>
        <taxon>organismal metagenomes</taxon>
    </lineage>
</organism>
<dbReference type="AlphaFoldDB" id="A0A6C0KEJ1"/>
<evidence type="ECO:0000313" key="1">
    <source>
        <dbReference type="EMBL" id="QHU15601.1"/>
    </source>
</evidence>
<sequence length="169" mass="17584">MPTPDASQFTQFKKYAAIDSRTNTAGVKQITHLSPFVPSVLRPRDFLASFSNKVVAPCNFVPINSPLGNANGKKTASVPPTISNMISTVEFGGQSTVITWTETGATTRSVTCTLVASPYTPVPSAISNVVYGSCKITNILATPGPYAVTVTVTNSSGSASASIKADIPV</sequence>